<keyword evidence="3" id="KW-1185">Reference proteome</keyword>
<evidence type="ECO:0000313" key="2">
    <source>
        <dbReference type="EMBL" id="SFW78314.1"/>
    </source>
</evidence>
<protein>
    <submittedName>
        <fullName evidence="2">Uncharacterized protein</fullName>
    </submittedName>
</protein>
<name>A0A1K1S2A6_9PSEU</name>
<proteinExistence type="predicted"/>
<dbReference type="EMBL" id="FPJG01000006">
    <property type="protein sequence ID" value="SFW78314.1"/>
    <property type="molecule type" value="Genomic_DNA"/>
</dbReference>
<dbReference type="Proteomes" id="UP000182740">
    <property type="component" value="Unassembled WGS sequence"/>
</dbReference>
<evidence type="ECO:0000256" key="1">
    <source>
        <dbReference type="SAM" id="MobiDB-lite"/>
    </source>
</evidence>
<organism evidence="2 3">
    <name type="scientific">Amycolatopsis australiensis</name>
    <dbReference type="NCBI Taxonomy" id="546364"/>
    <lineage>
        <taxon>Bacteria</taxon>
        <taxon>Bacillati</taxon>
        <taxon>Actinomycetota</taxon>
        <taxon>Actinomycetes</taxon>
        <taxon>Pseudonocardiales</taxon>
        <taxon>Pseudonocardiaceae</taxon>
        <taxon>Amycolatopsis</taxon>
    </lineage>
</organism>
<dbReference type="AlphaFoldDB" id="A0A1K1S2A6"/>
<gene>
    <name evidence="2" type="ORF">SAMN04489730_4495</name>
</gene>
<accession>A0A1K1S2A6</accession>
<feature type="region of interest" description="Disordered" evidence="1">
    <location>
        <begin position="18"/>
        <end position="43"/>
    </location>
</feature>
<reference evidence="3" key="1">
    <citation type="submission" date="2016-11" db="EMBL/GenBank/DDBJ databases">
        <authorList>
            <person name="Varghese N."/>
            <person name="Submissions S."/>
        </authorList>
    </citation>
    <scope>NUCLEOTIDE SEQUENCE [LARGE SCALE GENOMIC DNA]</scope>
    <source>
        <strain evidence="3">DSM 44671</strain>
    </source>
</reference>
<sequence length="62" mass="6373">MACNQLRRMLRPAADALVEAEPGGKTGFSGKSGPSAPVGGSWRLGAELDDDYLRSPIPSGAS</sequence>
<evidence type="ECO:0000313" key="3">
    <source>
        <dbReference type="Proteomes" id="UP000182740"/>
    </source>
</evidence>